<evidence type="ECO:0000259" key="1">
    <source>
        <dbReference type="PROSITE" id="PS51186"/>
    </source>
</evidence>
<dbReference type="SUPFAM" id="SSF55729">
    <property type="entry name" value="Acyl-CoA N-acyltransferases (Nat)"/>
    <property type="match status" value="1"/>
</dbReference>
<name>A0A3N0F3I0_SINP1</name>
<dbReference type="InterPro" id="IPR000182">
    <property type="entry name" value="GNAT_dom"/>
</dbReference>
<keyword evidence="3" id="KW-1185">Reference proteome</keyword>
<sequence length="169" mass="19574">MKIENSTLEDLKNILSLYASAIAYQKEKKGLPWPNLDREMIEKEIIEKRQWKLTINGTIACIWVTTFDDPEIWGEKNNQPSIYLHRIATDPVFRGLNVIAKVFDWTKTFARVNQKNYIRLDIASINPGLITMYVRNGFKFIGMNKMGVSESLPAHYNNATVCLFEMKLN</sequence>
<dbReference type="InterPro" id="IPR016181">
    <property type="entry name" value="Acyl_CoA_acyltransferase"/>
</dbReference>
<dbReference type="GO" id="GO:0016747">
    <property type="term" value="F:acyltransferase activity, transferring groups other than amino-acyl groups"/>
    <property type="evidence" value="ECO:0007669"/>
    <property type="project" value="InterPro"/>
</dbReference>
<comment type="caution">
    <text evidence="2">The sequence shown here is derived from an EMBL/GenBank/DDBJ whole genome shotgun (WGS) entry which is preliminary data.</text>
</comment>
<organism evidence="2 3">
    <name type="scientific">Sinomicrobium pectinilyticum</name>
    <dbReference type="NCBI Taxonomy" id="1084421"/>
    <lineage>
        <taxon>Bacteria</taxon>
        <taxon>Pseudomonadati</taxon>
        <taxon>Bacteroidota</taxon>
        <taxon>Flavobacteriia</taxon>
        <taxon>Flavobacteriales</taxon>
        <taxon>Flavobacteriaceae</taxon>
        <taxon>Sinomicrobium</taxon>
    </lineage>
</organism>
<evidence type="ECO:0000313" key="2">
    <source>
        <dbReference type="EMBL" id="RNL94537.1"/>
    </source>
</evidence>
<dbReference type="PROSITE" id="PS51186">
    <property type="entry name" value="GNAT"/>
    <property type="match status" value="1"/>
</dbReference>
<dbReference type="OrthoDB" id="758560at2"/>
<feature type="domain" description="N-acetyltransferase" evidence="1">
    <location>
        <begin position="1"/>
        <end position="169"/>
    </location>
</feature>
<dbReference type="AlphaFoldDB" id="A0A3N0F3I0"/>
<gene>
    <name evidence="2" type="ORF">ED312_01590</name>
</gene>
<dbReference type="Proteomes" id="UP000267469">
    <property type="component" value="Unassembled WGS sequence"/>
</dbReference>
<dbReference type="RefSeq" id="WP_123214247.1">
    <property type="nucleotide sequence ID" value="NZ_RJTM01000005.1"/>
</dbReference>
<keyword evidence="2" id="KW-0808">Transferase</keyword>
<dbReference type="EMBL" id="RJTM01000005">
    <property type="protein sequence ID" value="RNL94537.1"/>
    <property type="molecule type" value="Genomic_DNA"/>
</dbReference>
<evidence type="ECO:0000313" key="3">
    <source>
        <dbReference type="Proteomes" id="UP000267469"/>
    </source>
</evidence>
<proteinExistence type="predicted"/>
<reference evidence="2 3" key="1">
    <citation type="submission" date="2018-10" db="EMBL/GenBank/DDBJ databases">
        <title>Sinomicrobium pectinilyticum sp. nov., a pectinase-producing bacterium isolated from alkaline and saline soil, and emended description of the genus Sinomicrobium.</title>
        <authorList>
            <person name="Cheng B."/>
            <person name="Li C."/>
            <person name="Lai Q."/>
            <person name="Du M."/>
            <person name="Shao Z."/>
            <person name="Xu P."/>
            <person name="Yang C."/>
        </authorList>
    </citation>
    <scope>NUCLEOTIDE SEQUENCE [LARGE SCALE GENOMIC DNA]</scope>
    <source>
        <strain evidence="2 3">5DNS001</strain>
    </source>
</reference>
<dbReference type="Gene3D" id="3.40.630.30">
    <property type="match status" value="1"/>
</dbReference>
<protein>
    <submittedName>
        <fullName evidence="2">GNAT family N-acetyltransferase</fullName>
    </submittedName>
</protein>
<accession>A0A3N0F3I0</accession>